<feature type="transmembrane region" description="Helical" evidence="1">
    <location>
        <begin position="74"/>
        <end position="91"/>
    </location>
</feature>
<keyword evidence="1" id="KW-0472">Membrane</keyword>
<evidence type="ECO:0000256" key="1">
    <source>
        <dbReference type="SAM" id="Phobius"/>
    </source>
</evidence>
<name>A0A975C355_9CAUL</name>
<dbReference type="Proteomes" id="UP000663918">
    <property type="component" value="Chromosome"/>
</dbReference>
<keyword evidence="1" id="KW-1133">Transmembrane helix</keyword>
<dbReference type="KEGG" id="bgoe:IFJ75_03500"/>
<feature type="transmembrane region" description="Helical" evidence="1">
    <location>
        <begin position="132"/>
        <end position="153"/>
    </location>
</feature>
<keyword evidence="1" id="KW-0812">Transmembrane</keyword>
<reference evidence="2" key="1">
    <citation type="submission" date="2020-09" db="EMBL/GenBank/DDBJ databases">
        <title>Brevundimonas sp. LVF2 isolated from a puddle in Goettingen, Germany.</title>
        <authorList>
            <person name="Friedrich I."/>
            <person name="Klassen A."/>
            <person name="Hannes N."/>
            <person name="Schneider D."/>
            <person name="Hertel R."/>
            <person name="Daniel R."/>
        </authorList>
    </citation>
    <scope>NUCLEOTIDE SEQUENCE</scope>
    <source>
        <strain evidence="2">LVF2</strain>
    </source>
</reference>
<keyword evidence="3" id="KW-1185">Reference proteome</keyword>
<organism evidence="2 3">
    <name type="scientific">Brevundimonas goettingensis</name>
    <dbReference type="NCBI Taxonomy" id="2774190"/>
    <lineage>
        <taxon>Bacteria</taxon>
        <taxon>Pseudomonadati</taxon>
        <taxon>Pseudomonadota</taxon>
        <taxon>Alphaproteobacteria</taxon>
        <taxon>Caulobacterales</taxon>
        <taxon>Caulobacteraceae</taxon>
        <taxon>Brevundimonas</taxon>
    </lineage>
</organism>
<evidence type="ECO:0000313" key="3">
    <source>
        <dbReference type="Proteomes" id="UP000663918"/>
    </source>
</evidence>
<feature type="transmembrane region" description="Helical" evidence="1">
    <location>
        <begin position="24"/>
        <end position="43"/>
    </location>
</feature>
<dbReference type="EMBL" id="CP062222">
    <property type="protein sequence ID" value="QTC91997.1"/>
    <property type="molecule type" value="Genomic_DNA"/>
</dbReference>
<accession>A0A975C355</accession>
<dbReference type="RefSeq" id="WP_207871297.1">
    <property type="nucleotide sequence ID" value="NZ_CP062222.1"/>
</dbReference>
<gene>
    <name evidence="2" type="ORF">IFJ75_03500</name>
</gene>
<sequence>MTHLLPTTPITNEAEALKAARASAIAIFIGVVVGIIGALWTLMNPQFAEAVAAAQSQMQGSNPGAAAGAKIGEYVGYALLVVSAIFGIVQWQKPAKWIAILFMVLIVLFGLLPTACAQVLSGMVPGMPSAPIWLTALSVVSQIIQFVLHITGLKGISKLDQIQLDAANSAY</sequence>
<feature type="transmembrane region" description="Helical" evidence="1">
    <location>
        <begin position="98"/>
        <end position="120"/>
    </location>
</feature>
<protein>
    <submittedName>
        <fullName evidence="2">Uncharacterized protein</fullName>
    </submittedName>
</protein>
<proteinExistence type="predicted"/>
<evidence type="ECO:0000313" key="2">
    <source>
        <dbReference type="EMBL" id="QTC91997.1"/>
    </source>
</evidence>
<dbReference type="AlphaFoldDB" id="A0A975C355"/>